<keyword evidence="3" id="KW-1185">Reference proteome</keyword>
<sequence length="596" mass="65442">MARDIFKATDGEVRLALPLGLGKPITLVNALVRLAASDRALSLSIFTALTLRRPEPSSDMEQRFLGPALDRLFGSSPPLLYAQMISEGRLPDNIEVSEFFFQGGSWLGNDYAQRHYISANYTHARDVLIAQRPNLLAQLMPRQGERFSMSCNTDISADLFAMRAAGTLDFIAVAELNDALPFMEGPATIGEDELAMVLEPVEQVDLFSVPKRPVTRAQHAIAAHVSRLVPDGGTLQIGIGGIGDAVAHALIRRDKGEMDPIWGDAPMPLQGHETGSFETGLYAVSEMLVSGLVALFDAGVVRREVDGACIHAGFFVDARDMYRRLRDMPAERRAKIEMMPVSFTNALYGDESAKRAARRDARFVNGAMQVSLLGDAMSDSASPGHVVSGVGGQLNFFEQALALDGAHSVLTLPATRESNGKLNSNIVWQLTATTVPRHMRDIVVTEYGVAFLRGQSDEEVIKRLVCIADSRFQPDLLKRAKSEGKLSRNWQVPERHSSNTPDMLVRWLEPHKQTLPDFPFGTDFTQLEQDLLPALARLRSAAADKKKLAALIWVSFTGRPHPNEARLIKRMGFPGTQRVLESPVTRALRGALRSTV</sequence>
<dbReference type="InterPro" id="IPR038460">
    <property type="entry name" value="AcetylCoA_hyd_C_sf"/>
</dbReference>
<dbReference type="GO" id="GO:0008775">
    <property type="term" value="F:acetate CoA-transferase activity"/>
    <property type="evidence" value="ECO:0007669"/>
    <property type="project" value="InterPro"/>
</dbReference>
<name>A0A5C5GKQ2_9RHOB</name>
<dbReference type="Proteomes" id="UP000314011">
    <property type="component" value="Unassembled WGS sequence"/>
</dbReference>
<dbReference type="InterPro" id="IPR026888">
    <property type="entry name" value="AcetylCoA_hyd_C"/>
</dbReference>
<dbReference type="Gene3D" id="3.30.750.70">
    <property type="entry name" value="4-hydroxybutyrate coenzyme like domains"/>
    <property type="match status" value="1"/>
</dbReference>
<reference evidence="2 3" key="1">
    <citation type="submission" date="2019-06" db="EMBL/GenBank/DDBJ databases">
        <title>Genome of new Rhodobacteraceae sp. SM1903.</title>
        <authorList>
            <person name="Ren X."/>
        </authorList>
    </citation>
    <scope>NUCLEOTIDE SEQUENCE [LARGE SCALE GENOMIC DNA]</scope>
    <source>
        <strain evidence="2 3">SM1903</strain>
    </source>
</reference>
<accession>A0A5C5GKQ2</accession>
<evidence type="ECO:0000313" key="2">
    <source>
        <dbReference type="EMBL" id="TNY34319.1"/>
    </source>
</evidence>
<dbReference type="SUPFAM" id="SSF100950">
    <property type="entry name" value="NagB/RpiA/CoA transferase-like"/>
    <property type="match status" value="1"/>
</dbReference>
<protein>
    <recommendedName>
        <fullName evidence="1">Acetyl-CoA hydrolase/transferase C-terminal domain-containing protein</fullName>
    </recommendedName>
</protein>
<dbReference type="AlphaFoldDB" id="A0A5C5GKQ2"/>
<dbReference type="Gene3D" id="3.40.1080.20">
    <property type="entry name" value="Acetyl-CoA hydrolase/transferase C-terminal domain"/>
    <property type="match status" value="1"/>
</dbReference>
<comment type="caution">
    <text evidence="2">The sequence shown here is derived from an EMBL/GenBank/DDBJ whole genome shotgun (WGS) entry which is preliminary data.</text>
</comment>
<dbReference type="OrthoDB" id="9801795at2"/>
<dbReference type="EMBL" id="VFFF01000001">
    <property type="protein sequence ID" value="TNY34319.1"/>
    <property type="molecule type" value="Genomic_DNA"/>
</dbReference>
<feature type="domain" description="Acetyl-CoA hydrolase/transferase C-terminal" evidence="1">
    <location>
        <begin position="323"/>
        <end position="480"/>
    </location>
</feature>
<organism evidence="2 3">
    <name type="scientific">Pelagovum pacificum</name>
    <dbReference type="NCBI Taxonomy" id="2588711"/>
    <lineage>
        <taxon>Bacteria</taxon>
        <taxon>Pseudomonadati</taxon>
        <taxon>Pseudomonadota</taxon>
        <taxon>Alphaproteobacteria</taxon>
        <taxon>Rhodobacterales</taxon>
        <taxon>Paracoccaceae</taxon>
        <taxon>Pelagovum</taxon>
    </lineage>
</organism>
<dbReference type="PANTHER" id="PTHR21432:SF20">
    <property type="entry name" value="ACETYL-COA HYDROLASE"/>
    <property type="match status" value="1"/>
</dbReference>
<dbReference type="Pfam" id="PF13336">
    <property type="entry name" value="AcetylCoA_hyd_C"/>
    <property type="match status" value="1"/>
</dbReference>
<dbReference type="GO" id="GO:0006083">
    <property type="term" value="P:acetate metabolic process"/>
    <property type="evidence" value="ECO:0007669"/>
    <property type="project" value="InterPro"/>
</dbReference>
<gene>
    <name evidence="2" type="ORF">FHY64_04665</name>
</gene>
<dbReference type="InterPro" id="IPR046433">
    <property type="entry name" value="ActCoA_hydro"/>
</dbReference>
<dbReference type="PANTHER" id="PTHR21432">
    <property type="entry name" value="ACETYL-COA HYDROLASE-RELATED"/>
    <property type="match status" value="1"/>
</dbReference>
<evidence type="ECO:0000259" key="1">
    <source>
        <dbReference type="Pfam" id="PF13336"/>
    </source>
</evidence>
<dbReference type="InterPro" id="IPR037171">
    <property type="entry name" value="NagB/RpiA_transferase-like"/>
</dbReference>
<proteinExistence type="predicted"/>
<evidence type="ECO:0000313" key="3">
    <source>
        <dbReference type="Proteomes" id="UP000314011"/>
    </source>
</evidence>